<dbReference type="EMBL" id="CP050855">
    <property type="protein sequence ID" value="QLH64072.1"/>
    <property type="molecule type" value="Genomic_DNA"/>
</dbReference>
<dbReference type="STRING" id="138074.SYMBAF_110228"/>
<dbReference type="Pfam" id="PF05930">
    <property type="entry name" value="Phage_AlpA"/>
    <property type="match status" value="1"/>
</dbReference>
<protein>
    <submittedName>
        <fullName evidence="1">AlpA family phage regulatory protein</fullName>
    </submittedName>
</protein>
<dbReference type="GeneID" id="93737905"/>
<dbReference type="RefSeq" id="WP_001670042.1">
    <property type="nucleotide sequence ID" value="NZ_CAXKXZ010000011.1"/>
</dbReference>
<dbReference type="Gene3D" id="1.10.238.160">
    <property type="match status" value="1"/>
</dbReference>
<dbReference type="Proteomes" id="UP000042738">
    <property type="component" value="Chromosome"/>
</dbReference>
<evidence type="ECO:0000313" key="1">
    <source>
        <dbReference type="EMBL" id="QLH64072.1"/>
    </source>
</evidence>
<sequence>MEYANNLSDNQTLISAKEVLRRVQRSKAWLYKQLSNNTFPRPVKIGTRAISFVESEVDHWIQEQIYASRGERHENH</sequence>
<reference evidence="1 2" key="1">
    <citation type="journal article" date="2014" name="Genome Announc.">
        <title>Whole-Genome Sequence of Serratia symbiotica Strain CWBI-2.3T, a Free-Living Symbiont of the Black Bean Aphid Aphis fabae.</title>
        <authorList>
            <person name="Foray V."/>
            <person name="Grigorescu A.S."/>
            <person name="Sabri A."/>
            <person name="Haubruge E."/>
            <person name="Lognay G."/>
            <person name="Francis F."/>
            <person name="Fauconnier M.L."/>
            <person name="Hance T."/>
            <person name="Thonart P."/>
        </authorList>
    </citation>
    <scope>NUCLEOTIDE SEQUENCE [LARGE SCALE GENOMIC DNA]</scope>
    <source>
        <strain evidence="1">CWBI-2.3</strain>
    </source>
</reference>
<organism evidence="1 2">
    <name type="scientific">Serratia symbiotica</name>
    <dbReference type="NCBI Taxonomy" id="138074"/>
    <lineage>
        <taxon>Bacteria</taxon>
        <taxon>Pseudomonadati</taxon>
        <taxon>Pseudomonadota</taxon>
        <taxon>Gammaproteobacteria</taxon>
        <taxon>Enterobacterales</taxon>
        <taxon>Yersiniaceae</taxon>
        <taxon>Serratia</taxon>
    </lineage>
</organism>
<proteinExistence type="predicted"/>
<accession>A0A068Z565</accession>
<dbReference type="InterPro" id="IPR010260">
    <property type="entry name" value="AlpA"/>
</dbReference>
<evidence type="ECO:0000313" key="2">
    <source>
        <dbReference type="Proteomes" id="UP000042738"/>
    </source>
</evidence>
<name>A0A068Z565_9GAMM</name>
<dbReference type="AlphaFoldDB" id="A0A068Z565"/>
<gene>
    <name evidence="1" type="ORF">SYMBAF_15595</name>
</gene>